<dbReference type="AlphaFoldDB" id="A0A238IZX2"/>
<name>A0A238IZX2_9RHOB</name>
<dbReference type="EMBL" id="FXXQ01000004">
    <property type="protein sequence ID" value="SMX23552.1"/>
    <property type="molecule type" value="Genomic_DNA"/>
</dbReference>
<dbReference type="CDD" id="cd06257">
    <property type="entry name" value="DnaJ"/>
    <property type="match status" value="1"/>
</dbReference>
<organism evidence="2 3">
    <name type="scientific">Boseongicola aestuarii</name>
    <dbReference type="NCBI Taxonomy" id="1470561"/>
    <lineage>
        <taxon>Bacteria</taxon>
        <taxon>Pseudomonadati</taxon>
        <taxon>Pseudomonadota</taxon>
        <taxon>Alphaproteobacteria</taxon>
        <taxon>Rhodobacterales</taxon>
        <taxon>Paracoccaceae</taxon>
        <taxon>Boseongicola</taxon>
    </lineage>
</organism>
<dbReference type="Pfam" id="PF00226">
    <property type="entry name" value="DnaJ"/>
    <property type="match status" value="1"/>
</dbReference>
<dbReference type="RefSeq" id="WP_093973522.1">
    <property type="nucleotide sequence ID" value="NZ_FXXQ01000004.1"/>
</dbReference>
<protein>
    <submittedName>
        <fullName evidence="2">Chaperone protein DnaJ</fullName>
    </submittedName>
</protein>
<dbReference type="InterPro" id="IPR001623">
    <property type="entry name" value="DnaJ_domain"/>
</dbReference>
<reference evidence="2 3" key="1">
    <citation type="submission" date="2017-05" db="EMBL/GenBank/DDBJ databases">
        <authorList>
            <person name="Song R."/>
            <person name="Chenine A.L."/>
            <person name="Ruprecht R.M."/>
        </authorList>
    </citation>
    <scope>NUCLEOTIDE SEQUENCE [LARGE SCALE GENOMIC DNA]</scope>
    <source>
        <strain evidence="2 3">CECT 8489</strain>
    </source>
</reference>
<dbReference type="Proteomes" id="UP000201838">
    <property type="component" value="Unassembled WGS sequence"/>
</dbReference>
<dbReference type="InterPro" id="IPR036869">
    <property type="entry name" value="J_dom_sf"/>
</dbReference>
<gene>
    <name evidence="2" type="ORF">BOA8489_01661</name>
</gene>
<evidence type="ECO:0000313" key="3">
    <source>
        <dbReference type="Proteomes" id="UP000201838"/>
    </source>
</evidence>
<evidence type="ECO:0000259" key="1">
    <source>
        <dbReference type="PROSITE" id="PS50076"/>
    </source>
</evidence>
<dbReference type="Gene3D" id="1.10.287.110">
    <property type="entry name" value="DnaJ domain"/>
    <property type="match status" value="1"/>
</dbReference>
<dbReference type="OrthoDB" id="7705076at2"/>
<sequence>MNFFEKAQARAHAQEILGLTGHPDPDEIRAAYKKLAFEKHPDRGQGTADEFARISTAYALLKDDKGYTAADALQTAPTDTGATTIRPKAQRPASVPVNTMVDEDAKAASYVSPRRLRTAMTSRICKINANEAQECRTLLDEIPFMAEPDQDEISLRASILDVIKTTGAPHVPHKNHLPYAIRQSGRRISYMVSASIEEGVNRVAVPTGAFTDNRKVRPIIVRFKASEEGAGTHVVAASTLAESFPGAKSVRIHFALGEWPKPAAEMQRAYA</sequence>
<dbReference type="SMART" id="SM00271">
    <property type="entry name" value="DnaJ"/>
    <property type="match status" value="1"/>
</dbReference>
<evidence type="ECO:0000313" key="2">
    <source>
        <dbReference type="EMBL" id="SMX23552.1"/>
    </source>
</evidence>
<dbReference type="PROSITE" id="PS50076">
    <property type="entry name" value="DNAJ_2"/>
    <property type="match status" value="1"/>
</dbReference>
<accession>A0A238IZX2</accession>
<keyword evidence="3" id="KW-1185">Reference proteome</keyword>
<proteinExistence type="predicted"/>
<dbReference type="SUPFAM" id="SSF46565">
    <property type="entry name" value="Chaperone J-domain"/>
    <property type="match status" value="1"/>
</dbReference>
<feature type="domain" description="J" evidence="1">
    <location>
        <begin position="12"/>
        <end position="74"/>
    </location>
</feature>